<sequence>MLVMPDDIGAPGYIGPVHIYDRYMSGEVVTRTDALTDQSKFVARPMSAHDRKRLRWMLDNLELVDGKPERTTRS</sequence>
<dbReference type="RefSeq" id="WP_185292710.1">
    <property type="nucleotide sequence ID" value="NZ_AP023287.1"/>
</dbReference>
<protein>
    <submittedName>
        <fullName evidence="1">Uncharacterized protein</fullName>
    </submittedName>
</protein>
<reference evidence="1 2" key="1">
    <citation type="submission" date="2020-07" db="EMBL/GenBank/DDBJ databases">
        <title>Complete genome sequence of Mycolicibacterium litorale like strain isolated from cardiac implantable electronic device infection.</title>
        <authorList>
            <person name="Fukano H."/>
            <person name="Miyama H."/>
            <person name="Hoshino Y."/>
        </authorList>
    </citation>
    <scope>NUCLEOTIDE SEQUENCE [LARGE SCALE GENOMIC DNA]</scope>
    <source>
        <strain evidence="1 2">NIIDNTM18</strain>
    </source>
</reference>
<evidence type="ECO:0000313" key="2">
    <source>
        <dbReference type="Proteomes" id="UP000515734"/>
    </source>
</evidence>
<gene>
    <name evidence="1" type="ORF">NIIDNTM18_41990</name>
</gene>
<organism evidence="1 2">
    <name type="scientific">Mycolicibacterium litorale</name>
    <dbReference type="NCBI Taxonomy" id="758802"/>
    <lineage>
        <taxon>Bacteria</taxon>
        <taxon>Bacillati</taxon>
        <taxon>Actinomycetota</taxon>
        <taxon>Actinomycetes</taxon>
        <taxon>Mycobacteriales</taxon>
        <taxon>Mycobacteriaceae</taxon>
        <taxon>Mycolicibacterium</taxon>
    </lineage>
</organism>
<accession>A0A6S6PB19</accession>
<dbReference type="Proteomes" id="UP000515734">
    <property type="component" value="Chromosome"/>
</dbReference>
<dbReference type="EMBL" id="AP023287">
    <property type="protein sequence ID" value="BCI54921.1"/>
    <property type="molecule type" value="Genomic_DNA"/>
</dbReference>
<name>A0A6S6PB19_9MYCO</name>
<evidence type="ECO:0000313" key="1">
    <source>
        <dbReference type="EMBL" id="BCI54921.1"/>
    </source>
</evidence>
<proteinExistence type="predicted"/>
<dbReference type="AlphaFoldDB" id="A0A6S6PB19"/>